<evidence type="ECO:0000313" key="4">
    <source>
        <dbReference type="EMBL" id="RFC55939.1"/>
    </source>
</evidence>
<dbReference type="OrthoDB" id="264813at2"/>
<evidence type="ECO:0000259" key="3">
    <source>
        <dbReference type="Pfam" id="PF18962"/>
    </source>
</evidence>
<dbReference type="Pfam" id="PF18962">
    <property type="entry name" value="Por_Secre_tail"/>
    <property type="match status" value="1"/>
</dbReference>
<organism evidence="4 5">
    <name type="scientific">Brumimicrobium aurantiacum</name>
    <dbReference type="NCBI Taxonomy" id="1737063"/>
    <lineage>
        <taxon>Bacteria</taxon>
        <taxon>Pseudomonadati</taxon>
        <taxon>Bacteroidota</taxon>
        <taxon>Flavobacteriia</taxon>
        <taxon>Flavobacteriales</taxon>
        <taxon>Crocinitomicaceae</taxon>
        <taxon>Brumimicrobium</taxon>
    </lineage>
</organism>
<dbReference type="AlphaFoldDB" id="A0A3E1F2F6"/>
<keyword evidence="1 2" id="KW-0732">Signal</keyword>
<accession>A0A3E1F2F6</accession>
<protein>
    <submittedName>
        <fullName evidence="4">T9SS C-terminal target domain-containing protein</fullName>
    </submittedName>
</protein>
<reference evidence="4 5" key="1">
    <citation type="submission" date="2018-08" db="EMBL/GenBank/DDBJ databases">
        <title>The draft genome squence of Brumimicrobium sp. N62.</title>
        <authorList>
            <person name="Du Z.-J."/>
            <person name="Luo H.-R."/>
        </authorList>
    </citation>
    <scope>NUCLEOTIDE SEQUENCE [LARGE SCALE GENOMIC DNA]</scope>
    <source>
        <strain evidence="4 5">N62</strain>
    </source>
</reference>
<name>A0A3E1F2F6_9FLAO</name>
<comment type="caution">
    <text evidence="4">The sequence shown here is derived from an EMBL/GenBank/DDBJ whole genome shotgun (WGS) entry which is preliminary data.</text>
</comment>
<dbReference type="InterPro" id="IPR026444">
    <property type="entry name" value="Secre_tail"/>
</dbReference>
<evidence type="ECO:0000256" key="1">
    <source>
        <dbReference type="ARBA" id="ARBA00022729"/>
    </source>
</evidence>
<dbReference type="RefSeq" id="WP_116879774.1">
    <property type="nucleotide sequence ID" value="NZ_QURB01000001.1"/>
</dbReference>
<feature type="domain" description="Secretion system C-terminal sorting" evidence="3">
    <location>
        <begin position="170"/>
        <end position="236"/>
    </location>
</feature>
<evidence type="ECO:0000256" key="2">
    <source>
        <dbReference type="SAM" id="SignalP"/>
    </source>
</evidence>
<proteinExistence type="predicted"/>
<dbReference type="EMBL" id="QURB01000001">
    <property type="protein sequence ID" value="RFC55939.1"/>
    <property type="molecule type" value="Genomic_DNA"/>
</dbReference>
<keyword evidence="5" id="KW-1185">Reference proteome</keyword>
<dbReference type="Proteomes" id="UP000257127">
    <property type="component" value="Unassembled WGS sequence"/>
</dbReference>
<dbReference type="NCBIfam" id="TIGR04183">
    <property type="entry name" value="Por_Secre_tail"/>
    <property type="match status" value="1"/>
</dbReference>
<sequence>MKLTLLFITSLMLAATSVFAQDIEIVSVNDMNTDLSGTSVEAVGDANGQPVYYEFRVINNSSSTIEVKYKRERILNSGLIDAICDEHFCIDADDTYSWTTPQLNTIESGDNGVFKPQVSPNGSEFCGVYKYFVVNDSGDELDSITVLYKSTNAECNLDVAQQETKSKLGIYPNPAQNYVSFDGDLVENGGTVVFLDALGKEVKRYEITSNNSKVSVSDLKRGIYFVNVYGQNGLKSDVQRLVIQ</sequence>
<feature type="signal peptide" evidence="2">
    <location>
        <begin position="1"/>
        <end position="20"/>
    </location>
</feature>
<feature type="chain" id="PRO_5017603737" evidence="2">
    <location>
        <begin position="21"/>
        <end position="244"/>
    </location>
</feature>
<gene>
    <name evidence="4" type="ORF">DXU93_03090</name>
</gene>
<evidence type="ECO:0000313" key="5">
    <source>
        <dbReference type="Proteomes" id="UP000257127"/>
    </source>
</evidence>